<gene>
    <name evidence="1" type="ORF">DA456_04780</name>
</gene>
<dbReference type="EMBL" id="CP028490">
    <property type="protein sequence ID" value="AVX22763.1"/>
    <property type="molecule type" value="Genomic_DNA"/>
</dbReference>
<dbReference type="AlphaFoldDB" id="A0A0N8QAH3"/>
<reference evidence="1 2" key="1">
    <citation type="submission" date="2018-04" db="EMBL/GenBank/DDBJ databases">
        <authorList>
            <person name="Cha J.-S."/>
        </authorList>
    </citation>
    <scope>NUCLEOTIDE SEQUENCE [LARGE SCALE GENOMIC DNA]</scope>
    <source>
        <strain evidence="1 2">LMG5095</strain>
    </source>
</reference>
<accession>A0A0N8QAH3</accession>
<name>A0A0N8QAH3_PSESX</name>
<protein>
    <submittedName>
        <fullName evidence="1">Uncharacterized protein</fullName>
    </submittedName>
</protein>
<organism evidence="1 2">
    <name type="scientific">Pseudomonas syringae pv. atrofaciens</name>
    <dbReference type="NCBI Taxonomy" id="192087"/>
    <lineage>
        <taxon>Bacteria</taxon>
        <taxon>Pseudomonadati</taxon>
        <taxon>Pseudomonadota</taxon>
        <taxon>Gammaproteobacteria</taxon>
        <taxon>Pseudomonadales</taxon>
        <taxon>Pseudomonadaceae</taxon>
        <taxon>Pseudomonas</taxon>
        <taxon>Pseudomonas syringae</taxon>
    </lineage>
</organism>
<sequence>MIKKDTHERYGEELEFISIDLSDKKHPNRVIDFLEIRDPVSKEFTCDIHAKWSEGKYHPTLKMSEEDFLDLADLFGAWAERIRKAKKD</sequence>
<dbReference type="RefSeq" id="WP_029571802.1">
    <property type="nucleotide sequence ID" value="NZ_CP028490.1"/>
</dbReference>
<dbReference type="Proteomes" id="UP000240475">
    <property type="component" value="Chromosome"/>
</dbReference>
<evidence type="ECO:0000313" key="2">
    <source>
        <dbReference type="Proteomes" id="UP000240475"/>
    </source>
</evidence>
<proteinExistence type="predicted"/>
<evidence type="ECO:0000313" key="1">
    <source>
        <dbReference type="EMBL" id="AVX22763.1"/>
    </source>
</evidence>